<dbReference type="InterPro" id="IPR027417">
    <property type="entry name" value="P-loop_NTPase"/>
</dbReference>
<evidence type="ECO:0000256" key="3">
    <source>
        <dbReference type="ARBA" id="ARBA00022723"/>
    </source>
</evidence>
<dbReference type="GO" id="GO:0003924">
    <property type="term" value="F:GTPase activity"/>
    <property type="evidence" value="ECO:0007669"/>
    <property type="project" value="InterPro"/>
</dbReference>
<dbReference type="Proteomes" id="UP000028501">
    <property type="component" value="Chromosome"/>
</dbReference>
<evidence type="ECO:0000259" key="8">
    <source>
        <dbReference type="Pfam" id="PF02492"/>
    </source>
</evidence>
<dbReference type="RefSeq" id="WP_010878865.1">
    <property type="nucleotide sequence ID" value="NZ_CP006577.1"/>
</dbReference>
<dbReference type="CDD" id="cd05390">
    <property type="entry name" value="HypB"/>
    <property type="match status" value="1"/>
</dbReference>
<name>A0A075WEQ6_ARCFL</name>
<accession>A0A075WEQ6</accession>
<evidence type="ECO:0000256" key="5">
    <source>
        <dbReference type="ARBA" id="ARBA00022801"/>
    </source>
</evidence>
<keyword evidence="7" id="KW-0342">GTP-binding</keyword>
<dbReference type="SUPFAM" id="SSF52540">
    <property type="entry name" value="P-loop containing nucleoside triphosphate hydrolases"/>
    <property type="match status" value="1"/>
</dbReference>
<dbReference type="PANTHER" id="PTHR30134:SF2">
    <property type="entry name" value="HYDROGENASE MATURATION FACTOR HYPB"/>
    <property type="match status" value="1"/>
</dbReference>
<organism evidence="9 10">
    <name type="scientific">Archaeoglobus fulgidus DSM 8774</name>
    <dbReference type="NCBI Taxonomy" id="1344584"/>
    <lineage>
        <taxon>Archaea</taxon>
        <taxon>Methanobacteriati</taxon>
        <taxon>Methanobacteriota</taxon>
        <taxon>Archaeoglobi</taxon>
        <taxon>Archaeoglobales</taxon>
        <taxon>Archaeoglobaceae</taxon>
        <taxon>Archaeoglobus</taxon>
    </lineage>
</organism>
<dbReference type="NCBIfam" id="TIGR00073">
    <property type="entry name" value="hypB"/>
    <property type="match status" value="1"/>
</dbReference>
<evidence type="ECO:0000256" key="2">
    <source>
        <dbReference type="ARBA" id="ARBA00022596"/>
    </source>
</evidence>
<dbReference type="GO" id="GO:0005525">
    <property type="term" value="F:GTP binding"/>
    <property type="evidence" value="ECO:0007669"/>
    <property type="project" value="UniProtKB-KW"/>
</dbReference>
<keyword evidence="5" id="KW-0378">Hydrolase</keyword>
<dbReference type="HOGENOM" id="CLU_056148_0_1_2"/>
<keyword evidence="3" id="KW-0479">Metal-binding</keyword>
<dbReference type="InterPro" id="IPR004392">
    <property type="entry name" value="Hyd_mat_HypB"/>
</dbReference>
<protein>
    <submittedName>
        <fullName evidence="9">Hydrogenase accessory protein HypB</fullName>
    </submittedName>
</protein>
<dbReference type="Pfam" id="PF02492">
    <property type="entry name" value="cobW"/>
    <property type="match status" value="1"/>
</dbReference>
<evidence type="ECO:0000256" key="4">
    <source>
        <dbReference type="ARBA" id="ARBA00022741"/>
    </source>
</evidence>
<keyword evidence="4" id="KW-0547">Nucleotide-binding</keyword>
<dbReference type="InterPro" id="IPR003495">
    <property type="entry name" value="CobW/HypB/UreG_nucleotide-bd"/>
</dbReference>
<dbReference type="SMR" id="A0A075WEQ6"/>
<evidence type="ECO:0000256" key="6">
    <source>
        <dbReference type="ARBA" id="ARBA00022833"/>
    </source>
</evidence>
<dbReference type="PANTHER" id="PTHR30134">
    <property type="entry name" value="HYDROGENASE PROTEIN ASSEMBLY PROTEIN, NICKEL CHAPERONE"/>
    <property type="match status" value="1"/>
</dbReference>
<keyword evidence="2" id="KW-0533">Nickel</keyword>
<feature type="domain" description="CobW/HypB/UreG nucleotide-binding" evidence="8">
    <location>
        <begin position="33"/>
        <end position="191"/>
    </location>
</feature>
<dbReference type="GO" id="GO:0008270">
    <property type="term" value="F:zinc ion binding"/>
    <property type="evidence" value="ECO:0007669"/>
    <property type="project" value="TreeGrafter"/>
</dbReference>
<gene>
    <name evidence="9" type="ORF">AFULGI_00014800</name>
</gene>
<evidence type="ECO:0000256" key="1">
    <source>
        <dbReference type="ARBA" id="ARBA00006211"/>
    </source>
</evidence>
<proteinExistence type="inferred from homology"/>
<dbReference type="AlphaFoldDB" id="A0A075WEQ6"/>
<dbReference type="GO" id="GO:0051604">
    <property type="term" value="P:protein maturation"/>
    <property type="evidence" value="ECO:0007669"/>
    <property type="project" value="InterPro"/>
</dbReference>
<keyword evidence="6" id="KW-0862">Zinc</keyword>
<dbReference type="GO" id="GO:0016151">
    <property type="term" value="F:nickel cation binding"/>
    <property type="evidence" value="ECO:0007669"/>
    <property type="project" value="InterPro"/>
</dbReference>
<dbReference type="EMBL" id="CP006577">
    <property type="protein sequence ID" value="AIG98247.1"/>
    <property type="molecule type" value="Genomic_DNA"/>
</dbReference>
<dbReference type="PIRSF" id="PIRSF005624">
    <property type="entry name" value="Ni-bind_GTPase"/>
    <property type="match status" value="1"/>
</dbReference>
<evidence type="ECO:0000313" key="10">
    <source>
        <dbReference type="Proteomes" id="UP000028501"/>
    </source>
</evidence>
<dbReference type="GeneID" id="24794979"/>
<evidence type="ECO:0000313" key="9">
    <source>
        <dbReference type="EMBL" id="AIG98247.1"/>
    </source>
</evidence>
<reference evidence="9 10" key="1">
    <citation type="submission" date="2013-07" db="EMBL/GenBank/DDBJ databases">
        <title>Genome of Archaeoglobus fulgidus.</title>
        <authorList>
            <person name="Fiebig A."/>
            <person name="Birkeland N.-K."/>
        </authorList>
    </citation>
    <scope>NUCLEOTIDE SEQUENCE [LARGE SCALE GENOMIC DNA]</scope>
    <source>
        <strain evidence="9 10">DSM 8774</strain>
    </source>
</reference>
<dbReference type="KEGG" id="afg:AFULGI_00014800"/>
<sequence>MHEYELNQDLLAENKRLAEKNREALRESGTVAVNIMGAIGSGKTLLIERTIERIGNEVKIGAMLGDVVSKADYERVRRFGIKAEAISTGKECHLDAHMIYHRLKKFSDCDLLLIENVGNLICPVDFDLGENYRVVMVSVTEGDDVVEKHPEIFRVADLIVINKVALAEAVGADVEKMKADAKLINPRAKIIEMDLKTGKGFEEWIDFLRGILNVHSDSGQN</sequence>
<evidence type="ECO:0000256" key="7">
    <source>
        <dbReference type="ARBA" id="ARBA00023134"/>
    </source>
</evidence>
<dbReference type="Gene3D" id="3.40.50.300">
    <property type="entry name" value="P-loop containing nucleotide triphosphate hydrolases"/>
    <property type="match status" value="1"/>
</dbReference>
<comment type="similarity">
    <text evidence="1">Belongs to the SIMIBI class G3E GTPase family. HypB/HupM subfamily.</text>
</comment>